<keyword evidence="5 7" id="KW-1133">Transmembrane helix</keyword>
<dbReference type="Pfam" id="PF00860">
    <property type="entry name" value="Xan_ur_permease"/>
    <property type="match status" value="1"/>
</dbReference>
<feature type="transmembrane region" description="Helical" evidence="7">
    <location>
        <begin position="336"/>
        <end position="355"/>
    </location>
</feature>
<feature type="transmembrane region" description="Helical" evidence="7">
    <location>
        <begin position="278"/>
        <end position="296"/>
    </location>
</feature>
<feature type="transmembrane region" description="Helical" evidence="7">
    <location>
        <begin position="163"/>
        <end position="181"/>
    </location>
</feature>
<dbReference type="EMBL" id="FPKX01000055">
    <property type="protein sequence ID" value="SFZ98553.1"/>
    <property type="molecule type" value="Genomic_DNA"/>
</dbReference>
<dbReference type="InterPro" id="IPR006043">
    <property type="entry name" value="NCS2"/>
</dbReference>
<dbReference type="AlphaFoldDB" id="A0A1W1EEW4"/>
<evidence type="ECO:0000256" key="3">
    <source>
        <dbReference type="ARBA" id="ARBA00022448"/>
    </source>
</evidence>
<feature type="transmembrane region" description="Helical" evidence="7">
    <location>
        <begin position="367"/>
        <end position="391"/>
    </location>
</feature>
<dbReference type="GO" id="GO:0012505">
    <property type="term" value="C:endomembrane system"/>
    <property type="evidence" value="ECO:0007669"/>
    <property type="project" value="UniProtKB-SubCell"/>
</dbReference>
<protein>
    <submittedName>
        <fullName evidence="8">Xanthine/uracil/thiamine/ascorbate permease family protein</fullName>
    </submittedName>
</protein>
<name>A0A1W1EEW4_9ZZZZ</name>
<comment type="similarity">
    <text evidence="2">Belongs to the nucleobase:cation symporter-2 (NCS2) (TC 2.A.40) family. Azg-like subfamily.</text>
</comment>
<keyword evidence="6 7" id="KW-0472">Membrane</keyword>
<feature type="transmembrane region" description="Helical" evidence="7">
    <location>
        <begin position="15"/>
        <end position="36"/>
    </location>
</feature>
<dbReference type="GO" id="GO:0005345">
    <property type="term" value="F:purine nucleobase transmembrane transporter activity"/>
    <property type="evidence" value="ECO:0007669"/>
    <property type="project" value="TreeGrafter"/>
</dbReference>
<feature type="transmembrane region" description="Helical" evidence="7">
    <location>
        <begin position="43"/>
        <end position="65"/>
    </location>
</feature>
<evidence type="ECO:0000256" key="4">
    <source>
        <dbReference type="ARBA" id="ARBA00022692"/>
    </source>
</evidence>
<gene>
    <name evidence="8" type="ORF">MNB_SV-5-1536</name>
</gene>
<evidence type="ECO:0000256" key="6">
    <source>
        <dbReference type="ARBA" id="ARBA00023136"/>
    </source>
</evidence>
<comment type="subcellular location">
    <subcellularLocation>
        <location evidence="1">Endomembrane system</location>
        <topology evidence="1">Multi-pass membrane protein</topology>
    </subcellularLocation>
</comment>
<evidence type="ECO:0000256" key="5">
    <source>
        <dbReference type="ARBA" id="ARBA00022989"/>
    </source>
</evidence>
<reference evidence="8" key="1">
    <citation type="submission" date="2016-10" db="EMBL/GenBank/DDBJ databases">
        <authorList>
            <person name="de Groot N.N."/>
        </authorList>
    </citation>
    <scope>NUCLEOTIDE SEQUENCE</scope>
</reference>
<feature type="transmembrane region" description="Helical" evidence="7">
    <location>
        <begin position="225"/>
        <end position="246"/>
    </location>
</feature>
<evidence type="ECO:0000256" key="7">
    <source>
        <dbReference type="SAM" id="Phobius"/>
    </source>
</evidence>
<organism evidence="8">
    <name type="scientific">hydrothermal vent metagenome</name>
    <dbReference type="NCBI Taxonomy" id="652676"/>
    <lineage>
        <taxon>unclassified sequences</taxon>
        <taxon>metagenomes</taxon>
        <taxon>ecological metagenomes</taxon>
    </lineage>
</organism>
<evidence type="ECO:0000313" key="8">
    <source>
        <dbReference type="EMBL" id="SFZ98553.1"/>
    </source>
</evidence>
<feature type="transmembrane region" description="Helical" evidence="7">
    <location>
        <begin position="188"/>
        <end position="205"/>
    </location>
</feature>
<sequence length="420" mass="44574">MLEKFFGSYDLKTEFTAGMSVFLAMIYIVPLNALILSEAGMPYEAVVTATALITILATASNALYAKTPIALSVGMGLNAYFTFGLVKGLGMTWQSALGVVFMSGVIFIILSLSPFRRIALSSIPIDIRRSISAGIGAFLAFIALKQIGIVVQDPVTFVKIGDLSNPSVLLGLGVTLLIFILHANKVKGALVISILTGAIVAWATGLSEIPDSLFSMPASIAPIAFQLDFGAFTTLAVIPVVIAFLVTDVFDSVGTLTGVGSKIFDDTEKLENTLKVDAVFSSVGALFGLSTVTAFVESAVGVEEGGRTGLSTLITAMFFVLTLFMLPLFVSINPNAIYPVLIVVGIFMFSDVAKIDFSDFATSSSAFLTITMIPFTTSIATGLALGMVNYVIIKAAKREFKDLNLELLFLTLFSSLILFV</sequence>
<accession>A0A1W1EEW4</accession>
<proteinExistence type="inferred from homology"/>
<feature type="transmembrane region" description="Helical" evidence="7">
    <location>
        <begin position="85"/>
        <end position="110"/>
    </location>
</feature>
<keyword evidence="4 7" id="KW-0812">Transmembrane</keyword>
<evidence type="ECO:0000256" key="1">
    <source>
        <dbReference type="ARBA" id="ARBA00004127"/>
    </source>
</evidence>
<dbReference type="InterPro" id="IPR045018">
    <property type="entry name" value="Azg-like"/>
</dbReference>
<dbReference type="GO" id="GO:0005886">
    <property type="term" value="C:plasma membrane"/>
    <property type="evidence" value="ECO:0007669"/>
    <property type="project" value="TreeGrafter"/>
</dbReference>
<dbReference type="PANTHER" id="PTHR43337:SF1">
    <property type="entry name" value="XANTHINE_URACIL PERMEASE C887.17-RELATED"/>
    <property type="match status" value="1"/>
</dbReference>
<evidence type="ECO:0000256" key="2">
    <source>
        <dbReference type="ARBA" id="ARBA00005697"/>
    </source>
</evidence>
<dbReference type="PANTHER" id="PTHR43337">
    <property type="entry name" value="XANTHINE/URACIL PERMEASE C887.17-RELATED"/>
    <property type="match status" value="1"/>
</dbReference>
<feature type="transmembrane region" description="Helical" evidence="7">
    <location>
        <begin position="131"/>
        <end position="151"/>
    </location>
</feature>
<feature type="transmembrane region" description="Helical" evidence="7">
    <location>
        <begin position="308"/>
        <end position="329"/>
    </location>
</feature>
<keyword evidence="3" id="KW-0813">Transport</keyword>